<dbReference type="OrthoDB" id="2356768at2"/>
<dbReference type="InterPro" id="IPR056944">
    <property type="entry name" value="Tubby_C-like"/>
</dbReference>
<keyword evidence="1" id="KW-0472">Membrane</keyword>
<keyword evidence="1" id="KW-0812">Transmembrane</keyword>
<dbReference type="RefSeq" id="WP_143895215.1">
    <property type="nucleotide sequence ID" value="NZ_CP041666.1"/>
</dbReference>
<evidence type="ECO:0000313" key="4">
    <source>
        <dbReference type="Proteomes" id="UP000315215"/>
    </source>
</evidence>
<feature type="transmembrane region" description="Helical" evidence="1">
    <location>
        <begin position="29"/>
        <end position="47"/>
    </location>
</feature>
<keyword evidence="1" id="KW-1133">Transmembrane helix</keyword>
<evidence type="ECO:0000259" key="2">
    <source>
        <dbReference type="Pfam" id="PF23728"/>
    </source>
</evidence>
<feature type="domain" description="Tubby C-terminal" evidence="2">
    <location>
        <begin position="79"/>
        <end position="229"/>
    </location>
</feature>
<organism evidence="3 4">
    <name type="scientific">Radiobacillus deserti</name>
    <dbReference type="NCBI Taxonomy" id="2594883"/>
    <lineage>
        <taxon>Bacteria</taxon>
        <taxon>Bacillati</taxon>
        <taxon>Bacillota</taxon>
        <taxon>Bacilli</taxon>
        <taxon>Bacillales</taxon>
        <taxon>Bacillaceae</taxon>
        <taxon>Radiobacillus</taxon>
    </lineage>
</organism>
<proteinExistence type="predicted"/>
<dbReference type="EMBL" id="CP041666">
    <property type="protein sequence ID" value="QDP41056.1"/>
    <property type="molecule type" value="Genomic_DNA"/>
</dbReference>
<accession>A0A516KI67</accession>
<dbReference type="Pfam" id="PF23728">
    <property type="entry name" value="Tubby_C_like"/>
    <property type="match status" value="1"/>
</dbReference>
<reference evidence="3 4" key="1">
    <citation type="submission" date="2019-07" db="EMBL/GenBank/DDBJ databases">
        <authorList>
            <person name="Li J."/>
        </authorList>
    </citation>
    <scope>NUCLEOTIDE SEQUENCE [LARGE SCALE GENOMIC DNA]</scope>
    <source>
        <strain evidence="3 4">TKL69</strain>
    </source>
</reference>
<feature type="transmembrane region" description="Helical" evidence="1">
    <location>
        <begin position="5"/>
        <end position="23"/>
    </location>
</feature>
<sequence length="235" mass="27134">MGKLLVFFIAGSIGILLRFFILGKFDLDQLFLLLLFPIATIFVYGIMRYQIRKDASFQATGDPYDMQTKMAERYSTGLKVVTHGKDIIGEFNRFYKKKWHRVITEVIGSTFHINLTFNLSSHIKIVGINEHALARNSQWEIYENNKLVGQIRTDHSLKNVAKLKETFILELGEETFNFYSLSIGSETKVEKNNLEVANGKRRKGSIYGITVNEANKQHEEVLFAVFVLFNYVYEQ</sequence>
<protein>
    <recommendedName>
        <fullName evidence="2">Tubby C-terminal domain-containing protein</fullName>
    </recommendedName>
</protein>
<evidence type="ECO:0000313" key="3">
    <source>
        <dbReference type="EMBL" id="QDP41056.1"/>
    </source>
</evidence>
<dbReference type="KEGG" id="aqt:FN924_13155"/>
<evidence type="ECO:0000256" key="1">
    <source>
        <dbReference type="SAM" id="Phobius"/>
    </source>
</evidence>
<dbReference type="AlphaFoldDB" id="A0A516KI67"/>
<gene>
    <name evidence="3" type="ORF">FN924_13155</name>
</gene>
<keyword evidence="4" id="KW-1185">Reference proteome</keyword>
<name>A0A516KI67_9BACI</name>
<dbReference type="Proteomes" id="UP000315215">
    <property type="component" value="Chromosome"/>
</dbReference>